<dbReference type="SUPFAM" id="SSF57701">
    <property type="entry name" value="Zn2/Cys6 DNA-binding domain"/>
    <property type="match status" value="1"/>
</dbReference>
<dbReference type="Proteomes" id="UP001358417">
    <property type="component" value="Unassembled WGS sequence"/>
</dbReference>
<dbReference type="PROSITE" id="PS00463">
    <property type="entry name" value="ZN2_CY6_FUNGAL_1"/>
    <property type="match status" value="1"/>
</dbReference>
<sequence>MHAFRPFDDTGNRRSACDRCRGHKLRCERSVGSLQCRRCAKAHTQCVTSAALKSGRPVHLYMEHQENMADPLEYDAIPIDLRFGDQQTPLAFPTPPSSNLDRMLESDGAIQADMADMNMFGSPIALHNFDATWTDAFEQRSSSVPDYQVQPIQTIRPEKGKAHNLPSDKNLDLMKRLGELQIKILADLETVKSCGTAGNCSDTPSVMETGQNSNYLIGNMLDNSTNLIEILDCFQPFSQGNTPISDENEIVAGQSDDRPYCNTPLMLLLSSSYVSLVRIYRTILSCIYDSLPFFLGPSGPKCDLFPGLDLGGFRLATRIDLQIQILLQVSEDMLDRIEVKLGISNEIPSSASVILDPAKGSKFLVPMLQEEANEQPPLQNQRGACPPLRQLLAEMKQALTVHSKAVRE</sequence>
<reference evidence="6 7" key="1">
    <citation type="submission" date="2023-08" db="EMBL/GenBank/DDBJ databases">
        <title>Black Yeasts Isolated from many extreme environments.</title>
        <authorList>
            <person name="Coleine C."/>
            <person name="Stajich J.E."/>
            <person name="Selbmann L."/>
        </authorList>
    </citation>
    <scope>NUCLEOTIDE SEQUENCE [LARGE SCALE GENOMIC DNA]</scope>
    <source>
        <strain evidence="6 7">CCFEE 5792</strain>
    </source>
</reference>
<dbReference type="CDD" id="cd00067">
    <property type="entry name" value="GAL4"/>
    <property type="match status" value="1"/>
</dbReference>
<evidence type="ECO:0000259" key="5">
    <source>
        <dbReference type="PROSITE" id="PS50048"/>
    </source>
</evidence>
<dbReference type="EMBL" id="JAVRRD010000029">
    <property type="protein sequence ID" value="KAK5046707.1"/>
    <property type="molecule type" value="Genomic_DNA"/>
</dbReference>
<dbReference type="RefSeq" id="XP_064702290.1">
    <property type="nucleotide sequence ID" value="XM_064851021.1"/>
</dbReference>
<evidence type="ECO:0000256" key="4">
    <source>
        <dbReference type="ARBA" id="ARBA00023242"/>
    </source>
</evidence>
<keyword evidence="3" id="KW-0804">Transcription</keyword>
<dbReference type="GeneID" id="89975634"/>
<dbReference type="InterPro" id="IPR001138">
    <property type="entry name" value="Zn2Cys6_DnaBD"/>
</dbReference>
<proteinExistence type="predicted"/>
<accession>A0AAV9MYK8</accession>
<protein>
    <recommendedName>
        <fullName evidence="5">Zn(2)-C6 fungal-type domain-containing protein</fullName>
    </recommendedName>
</protein>
<evidence type="ECO:0000256" key="3">
    <source>
        <dbReference type="ARBA" id="ARBA00023163"/>
    </source>
</evidence>
<comment type="caution">
    <text evidence="6">The sequence shown here is derived from an EMBL/GenBank/DDBJ whole genome shotgun (WGS) entry which is preliminary data.</text>
</comment>
<dbReference type="Gene3D" id="4.10.240.10">
    <property type="entry name" value="Zn(2)-C6 fungal-type DNA-binding domain"/>
    <property type="match status" value="1"/>
</dbReference>
<gene>
    <name evidence="6" type="ORF">LTR84_007468</name>
</gene>
<evidence type="ECO:0000313" key="6">
    <source>
        <dbReference type="EMBL" id="KAK5046707.1"/>
    </source>
</evidence>
<evidence type="ECO:0000313" key="7">
    <source>
        <dbReference type="Proteomes" id="UP001358417"/>
    </source>
</evidence>
<keyword evidence="4" id="KW-0539">Nucleus</keyword>
<keyword evidence="7" id="KW-1185">Reference proteome</keyword>
<evidence type="ECO:0000256" key="2">
    <source>
        <dbReference type="ARBA" id="ARBA00023125"/>
    </source>
</evidence>
<keyword evidence="1" id="KW-0805">Transcription regulation</keyword>
<dbReference type="GO" id="GO:0003677">
    <property type="term" value="F:DNA binding"/>
    <property type="evidence" value="ECO:0007669"/>
    <property type="project" value="UniProtKB-KW"/>
</dbReference>
<dbReference type="Pfam" id="PF00172">
    <property type="entry name" value="Zn_clus"/>
    <property type="match status" value="1"/>
</dbReference>
<dbReference type="GO" id="GO:0008270">
    <property type="term" value="F:zinc ion binding"/>
    <property type="evidence" value="ECO:0007669"/>
    <property type="project" value="InterPro"/>
</dbReference>
<dbReference type="AlphaFoldDB" id="A0AAV9MYK8"/>
<organism evidence="6 7">
    <name type="scientific">Exophiala bonariae</name>
    <dbReference type="NCBI Taxonomy" id="1690606"/>
    <lineage>
        <taxon>Eukaryota</taxon>
        <taxon>Fungi</taxon>
        <taxon>Dikarya</taxon>
        <taxon>Ascomycota</taxon>
        <taxon>Pezizomycotina</taxon>
        <taxon>Eurotiomycetes</taxon>
        <taxon>Chaetothyriomycetidae</taxon>
        <taxon>Chaetothyriales</taxon>
        <taxon>Herpotrichiellaceae</taxon>
        <taxon>Exophiala</taxon>
    </lineage>
</organism>
<feature type="domain" description="Zn(2)-C6 fungal-type" evidence="5">
    <location>
        <begin position="16"/>
        <end position="48"/>
    </location>
</feature>
<keyword evidence="2" id="KW-0238">DNA-binding</keyword>
<dbReference type="PROSITE" id="PS50048">
    <property type="entry name" value="ZN2_CY6_FUNGAL_2"/>
    <property type="match status" value="1"/>
</dbReference>
<dbReference type="InterPro" id="IPR036864">
    <property type="entry name" value="Zn2-C6_fun-type_DNA-bd_sf"/>
</dbReference>
<name>A0AAV9MYK8_9EURO</name>
<evidence type="ECO:0000256" key="1">
    <source>
        <dbReference type="ARBA" id="ARBA00023015"/>
    </source>
</evidence>
<dbReference type="GO" id="GO:0000981">
    <property type="term" value="F:DNA-binding transcription factor activity, RNA polymerase II-specific"/>
    <property type="evidence" value="ECO:0007669"/>
    <property type="project" value="InterPro"/>
</dbReference>